<feature type="domain" description="Fumarylacetoacetase-like C-terminal" evidence="14">
    <location>
        <begin position="181"/>
        <end position="451"/>
    </location>
</feature>
<evidence type="ECO:0000256" key="9">
    <source>
        <dbReference type="ARBA" id="ARBA00022878"/>
    </source>
</evidence>
<feature type="domain" description="Fumarylacetoacetase N-terminal" evidence="15">
    <location>
        <begin position="62"/>
        <end position="148"/>
    </location>
</feature>
<dbReference type="GO" id="GO:0004334">
    <property type="term" value="F:fumarylacetoacetase activity"/>
    <property type="evidence" value="ECO:0007669"/>
    <property type="project" value="UniProtKB-EC"/>
</dbReference>
<evidence type="ECO:0000259" key="14">
    <source>
        <dbReference type="Pfam" id="PF01557"/>
    </source>
</evidence>
<dbReference type="PANTHER" id="PTHR43069:SF2">
    <property type="entry name" value="FUMARYLACETOACETASE"/>
    <property type="match status" value="1"/>
</dbReference>
<evidence type="ECO:0000256" key="12">
    <source>
        <dbReference type="PIRSR" id="PIRSR605959-2"/>
    </source>
</evidence>
<evidence type="ECO:0000256" key="6">
    <source>
        <dbReference type="ARBA" id="ARBA00022801"/>
    </source>
</evidence>
<dbReference type="InterPro" id="IPR036663">
    <property type="entry name" value="Fumarylacetoacetase_C_sf"/>
</dbReference>
<feature type="binding site" evidence="13">
    <location>
        <position position="228"/>
    </location>
    <ligand>
        <name>Ca(2+)</name>
        <dbReference type="ChEBI" id="CHEBI:29108"/>
    </ligand>
</feature>
<reference evidence="16" key="1">
    <citation type="journal article" date="2010" name="Nature">
        <title>The Dynamic genome of Hydra.</title>
        <authorList>
            <person name="Chapman J.A."/>
            <person name="Kirkness E.F."/>
            <person name="Simakov O."/>
            <person name="Hampson S.E."/>
            <person name="Mitros T."/>
            <person name="Weinmaier T."/>
            <person name="Rattei T."/>
            <person name="Balasubramanian P.G."/>
            <person name="Borman J."/>
            <person name="Busam D."/>
            <person name="Disbennett K."/>
            <person name="Pfannkoch C."/>
            <person name="Sumin N."/>
            <person name="Sutton G."/>
            <person name="Viswanathan L."/>
            <person name="Walenz B."/>
            <person name="Goodstein D.M."/>
            <person name="Hellsten U."/>
            <person name="Kawashima T."/>
            <person name="Prochnik S.E."/>
            <person name="Putnam N.H."/>
            <person name="Shu S."/>
            <person name="Blumberg B."/>
            <person name="Dana C.E."/>
            <person name="Gee L."/>
            <person name="Kibler D.F."/>
            <person name="Law L."/>
            <person name="Lindgens D."/>
            <person name="Martinez D.E."/>
            <person name="Peng J."/>
            <person name="Wigge P.A."/>
            <person name="Bertulat B."/>
            <person name="Guder C."/>
            <person name="Nakamura Y."/>
            <person name="Ozbek S."/>
            <person name="Watanabe H."/>
            <person name="Khalturin K."/>
            <person name="Hemmrich G."/>
            <person name="Franke A."/>
            <person name="Augustin R."/>
            <person name="Fraune S."/>
            <person name="Hayakawa E."/>
            <person name="Hayakawa S."/>
            <person name="Hirose M."/>
            <person name="Hwang J."/>
            <person name="Ikeo K."/>
            <person name="Nishimiya-Fujisawa C."/>
            <person name="Ogura A."/>
            <person name="Takahashi T."/>
            <person name="Steinmetz P.R."/>
            <person name="Zhang X."/>
            <person name="Aufschnaiter R."/>
            <person name="Eder M.K."/>
            <person name="Gorny A.K."/>
            <person name="Salvenmoser W."/>
            <person name="Heimberg A.M."/>
            <person name="Wheeler B.M."/>
            <person name="Peterson K.J."/>
            <person name="Boettger A."/>
            <person name="Tischler P."/>
            <person name="Wolf A."/>
            <person name="Gojobori T."/>
            <person name="Remington K.A."/>
            <person name="Strausberg R.L."/>
            <person name="Venter J."/>
            <person name="Technau U."/>
            <person name="Hobmayer B."/>
            <person name="Bosch T.C."/>
            <person name="Holstein T.W."/>
            <person name="Fujisawa T."/>
            <person name="Bode H.R."/>
            <person name="David C.N."/>
            <person name="Rokhsar D.S."/>
            <person name="Steele R.E."/>
        </authorList>
    </citation>
    <scope>NUCLEOTIDE SEQUENCE</scope>
</reference>
<accession>C9Y6I3</accession>
<feature type="active site" description="Proton acceptor" evidence="11">
    <location>
        <position position="163"/>
    </location>
</feature>
<feature type="binding site" evidence="13">
    <location>
        <position position="156"/>
    </location>
    <ligand>
        <name>Ca(2+)</name>
        <dbReference type="ChEBI" id="CHEBI:29108"/>
    </ligand>
</feature>
<dbReference type="GO" id="GO:0046872">
    <property type="term" value="F:metal ion binding"/>
    <property type="evidence" value="ECO:0007669"/>
    <property type="project" value="UniProtKB-KW"/>
</dbReference>
<feature type="binding site" evidence="12">
    <location>
        <position position="273"/>
    </location>
    <ligand>
        <name>substrate</name>
    </ligand>
</feature>
<dbReference type="Gene3D" id="3.90.850.10">
    <property type="entry name" value="Fumarylacetoacetase-like, C-terminal domain"/>
    <property type="match status" value="1"/>
</dbReference>
<feature type="binding site" evidence="13">
    <location>
        <position position="262"/>
    </location>
    <ligand>
        <name>Mg(2+)</name>
        <dbReference type="ChEBI" id="CHEBI:18420"/>
    </ligand>
</feature>
<organism evidence="16">
    <name type="scientific">Curvibacter symbiont subsp. Hydra magnipapillata</name>
    <dbReference type="NCBI Taxonomy" id="667019"/>
    <lineage>
        <taxon>Bacteria</taxon>
        <taxon>Pseudomonadati</taxon>
        <taxon>Pseudomonadota</taxon>
        <taxon>Betaproteobacteria</taxon>
        <taxon>Burkholderiales</taxon>
        <taxon>Comamonadaceae</taxon>
        <taxon>Curvibacter</taxon>
    </lineage>
</organism>
<dbReference type="UniPathway" id="UPA00139">
    <property type="reaction ID" value="UER00341"/>
</dbReference>
<dbReference type="GO" id="GO:0006572">
    <property type="term" value="P:L-tyrosine catabolic process"/>
    <property type="evidence" value="ECO:0007669"/>
    <property type="project" value="UniProtKB-KW"/>
</dbReference>
<evidence type="ECO:0000256" key="2">
    <source>
        <dbReference type="ARBA" id="ARBA00001946"/>
    </source>
</evidence>
<feature type="binding site" evidence="13">
    <location>
        <position position="262"/>
    </location>
    <ligand>
        <name>Ca(2+)</name>
        <dbReference type="ChEBI" id="CHEBI:29108"/>
    </ligand>
</feature>
<keyword evidence="7 13" id="KW-0106">Calcium</keyword>
<comment type="cofactor">
    <cofactor evidence="2 13">
        <name>Mg(2+)</name>
        <dbReference type="ChEBI" id="CHEBI:18420"/>
    </cofactor>
</comment>
<feature type="binding site" evidence="13">
    <location>
        <position position="286"/>
    </location>
    <ligand>
        <name>Mg(2+)</name>
        <dbReference type="ChEBI" id="CHEBI:18420"/>
    </ligand>
</feature>
<feature type="binding site" evidence="12">
    <location>
        <position position="269"/>
    </location>
    <ligand>
        <name>substrate</name>
    </ligand>
</feature>
<dbReference type="EC" id="3.7.1.2" evidence="4"/>
<evidence type="ECO:0000256" key="8">
    <source>
        <dbReference type="ARBA" id="ARBA00022842"/>
    </source>
</evidence>
<dbReference type="SUPFAM" id="SSF63433">
    <property type="entry name" value="Fumarylacetoacetate hydrolase, FAH, N-terminal domain"/>
    <property type="match status" value="1"/>
</dbReference>
<evidence type="ECO:0000259" key="15">
    <source>
        <dbReference type="Pfam" id="PF09298"/>
    </source>
</evidence>
<feature type="binding site" evidence="12">
    <location>
        <position position="388"/>
    </location>
    <ligand>
        <name>substrate</name>
    </ligand>
</feature>
<protein>
    <recommendedName>
        <fullName evidence="4">fumarylacetoacetase</fullName>
        <ecNumber evidence="4">3.7.1.2</ecNumber>
    </recommendedName>
</protein>
<dbReference type="EMBL" id="FN543101">
    <property type="protein sequence ID" value="CBA26472.1"/>
    <property type="molecule type" value="Genomic_DNA"/>
</dbReference>
<keyword evidence="10" id="KW-0585">Phenylalanine catabolism</keyword>
<comment type="cofactor">
    <cofactor evidence="1 13">
        <name>Ca(2+)</name>
        <dbReference type="ChEBI" id="CHEBI:29108"/>
    </cofactor>
</comment>
<dbReference type="Pfam" id="PF09298">
    <property type="entry name" value="FAA_hydrolase_N"/>
    <property type="match status" value="1"/>
</dbReference>
<feature type="binding site" evidence="12">
    <location>
        <position position="158"/>
    </location>
    <ligand>
        <name>substrate</name>
    </ligand>
</feature>
<evidence type="ECO:0000256" key="3">
    <source>
        <dbReference type="ARBA" id="ARBA00004782"/>
    </source>
</evidence>
<gene>
    <name evidence="16" type="primary">Fah</name>
    <name evidence="16" type="ORF">Csp_E35600</name>
</gene>
<dbReference type="InterPro" id="IPR015377">
    <property type="entry name" value="Fumarylacetoacetase_N"/>
</dbReference>
<dbReference type="GO" id="GO:0006559">
    <property type="term" value="P:L-phenylalanine catabolic process"/>
    <property type="evidence" value="ECO:0007669"/>
    <property type="project" value="UniProtKB-UniPathway"/>
</dbReference>
<proteinExistence type="predicted"/>
<dbReference type="SUPFAM" id="SSF56529">
    <property type="entry name" value="FAH"/>
    <property type="match status" value="1"/>
</dbReference>
<feature type="binding site" evidence="12">
    <location>
        <position position="172"/>
    </location>
    <ligand>
        <name>substrate</name>
    </ligand>
</feature>
<dbReference type="InterPro" id="IPR036462">
    <property type="entry name" value="Fumarylacetoacetase_N_sf"/>
</dbReference>
<evidence type="ECO:0000256" key="4">
    <source>
        <dbReference type="ARBA" id="ARBA00012094"/>
    </source>
</evidence>
<sequence length="455" mass="49791">MGHARRMERDQARAQTRRLFARQRIRNESMSTVPNILDATHAPDTQSWVESANAPDTDFPIQNLPFGRFRHNVLEPWHIGVAIGDRVLDLHATGLIDHNDMHRLMAAPVAQRRALRLAIWEGLREGSALQKVWADALLRQTEVELGLPCEVGDYTDFYTGIHHATTVGKLFRPDNPLLPNYKWVPIGYHGRASSIGASGQQFHRPKGQTLKPGAMVPDFGPSARIDYELELGAWVASGNRMGEPVALADAEDAIFGLTLLNDWSARDVQAWEYQPLGPFLAKNFATTVSPWLVTMEALAPFRAPFVRDAADPQPLPYLASEANRTRGALDVQLEVWLQTPAMRAAGDGGVRLSRSNMRDAYWTLAQLVAHHTVNGCNLRAGDLLGTGTLSGPAPEQGGSLLELTQGGKQPITLANGEVRTFLQDGDTIILRGACTAAGARRIGFGDCRGTVLAAR</sequence>
<evidence type="ECO:0000256" key="7">
    <source>
        <dbReference type="ARBA" id="ARBA00022837"/>
    </source>
</evidence>
<evidence type="ECO:0000256" key="11">
    <source>
        <dbReference type="PIRSR" id="PIRSR605959-1"/>
    </source>
</evidence>
<dbReference type="InterPro" id="IPR011234">
    <property type="entry name" value="Fumarylacetoacetase-like_C"/>
</dbReference>
<evidence type="ECO:0000256" key="13">
    <source>
        <dbReference type="PIRSR" id="PIRSR605959-3"/>
    </source>
</evidence>
<comment type="pathway">
    <text evidence="3">Amino-acid degradation; L-phenylalanine degradation; acetoacetate and fumarate from L-phenylalanine: step 6/6.</text>
</comment>
<evidence type="ECO:0000256" key="10">
    <source>
        <dbReference type="ARBA" id="ARBA00023232"/>
    </source>
</evidence>
<dbReference type="InterPro" id="IPR005959">
    <property type="entry name" value="Fumarylacetoacetase"/>
</dbReference>
<keyword evidence="5 13" id="KW-0479">Metal-binding</keyword>
<feature type="binding site" evidence="13">
    <location>
        <position position="282"/>
    </location>
    <ligand>
        <name>Mg(2+)</name>
        <dbReference type="ChEBI" id="CHEBI:18420"/>
    </ligand>
</feature>
<evidence type="ECO:0000313" key="16">
    <source>
        <dbReference type="EMBL" id="CBA26472.1"/>
    </source>
</evidence>
<name>C9Y6I3_CURXX</name>
<keyword evidence="6 16" id="KW-0378">Hydrolase</keyword>
<keyword evidence="8 13" id="KW-0460">Magnesium</keyword>
<keyword evidence="9" id="KW-0828">Tyrosine catabolism</keyword>
<dbReference type="GO" id="GO:1902000">
    <property type="term" value="P:homogentisate catabolic process"/>
    <property type="evidence" value="ECO:0007669"/>
    <property type="project" value="TreeGrafter"/>
</dbReference>
<evidence type="ECO:0000256" key="5">
    <source>
        <dbReference type="ARBA" id="ARBA00022723"/>
    </source>
</evidence>
<feature type="binding site" evidence="13">
    <location>
        <position position="230"/>
    </location>
    <ligand>
        <name>Ca(2+)</name>
        <dbReference type="ChEBI" id="CHEBI:29108"/>
    </ligand>
</feature>
<dbReference type="Gene3D" id="2.30.30.230">
    <property type="entry name" value="Fumarylacetoacetase, N-terminal domain"/>
    <property type="match status" value="1"/>
</dbReference>
<dbReference type="AlphaFoldDB" id="C9Y6I3"/>
<dbReference type="NCBIfam" id="TIGR01266">
    <property type="entry name" value="fum_ac_acetase"/>
    <property type="match status" value="1"/>
</dbReference>
<dbReference type="PANTHER" id="PTHR43069">
    <property type="entry name" value="FUMARYLACETOACETASE"/>
    <property type="match status" value="1"/>
</dbReference>
<dbReference type="Pfam" id="PF01557">
    <property type="entry name" value="FAA_hydrolase"/>
    <property type="match status" value="1"/>
</dbReference>
<evidence type="ECO:0000256" key="1">
    <source>
        <dbReference type="ARBA" id="ARBA00001913"/>
    </source>
</evidence>